<sequence length="228" mass="24810">MTFALVMFWQGGDALTEAGRGKLRALLGGLPGVERSILYTPAKASDLYTDDGAGPGLGVQIEAPSLEALEAACAADGALQALADPDFLPELAGAQADQQMFVLRRYPVDEAQMQTPAGEIACSYVVHYPGPAQDYNAWMTHYIAGHPPIMRRFPGIRGIEILTRCDWISALPFARAGHMQRNRVLFDSPVALTAALHSPVRHEMRADFHTFPPFEGGNYHFPMSTEVV</sequence>
<gene>
    <name evidence="1" type="ORF">D2N39_16245</name>
</gene>
<dbReference type="AlphaFoldDB" id="A0A398BU75"/>
<reference evidence="1 2" key="1">
    <citation type="submission" date="2018-09" db="EMBL/GenBank/DDBJ databases">
        <title>Gemmobacter lutimaris sp. nov., a marine bacterium isolated from tidal flat.</title>
        <authorList>
            <person name="Lee D.W."/>
            <person name="Yoo Y."/>
            <person name="Kim J.-J."/>
            <person name="Kim B.S."/>
        </authorList>
    </citation>
    <scope>NUCLEOTIDE SEQUENCE [LARGE SCALE GENOMIC DNA]</scope>
    <source>
        <strain evidence="1 2">YJ-T1-11</strain>
    </source>
</reference>
<dbReference type="Gene3D" id="3.30.70.100">
    <property type="match status" value="1"/>
</dbReference>
<name>A0A398BU75_9RHOB</name>
<evidence type="ECO:0008006" key="3">
    <source>
        <dbReference type="Google" id="ProtNLM"/>
    </source>
</evidence>
<dbReference type="Proteomes" id="UP000266649">
    <property type="component" value="Unassembled WGS sequence"/>
</dbReference>
<evidence type="ECO:0000313" key="2">
    <source>
        <dbReference type="Proteomes" id="UP000266649"/>
    </source>
</evidence>
<accession>A0A398BU75</accession>
<dbReference type="SUPFAM" id="SSF54909">
    <property type="entry name" value="Dimeric alpha+beta barrel"/>
    <property type="match status" value="1"/>
</dbReference>
<keyword evidence="2" id="KW-1185">Reference proteome</keyword>
<proteinExistence type="predicted"/>
<dbReference type="EMBL" id="QXXQ01000010">
    <property type="protein sequence ID" value="RID90843.1"/>
    <property type="molecule type" value="Genomic_DNA"/>
</dbReference>
<protein>
    <recommendedName>
        <fullName evidence="3">EthD family reductase</fullName>
    </recommendedName>
</protein>
<dbReference type="OrthoDB" id="7593998at2"/>
<dbReference type="InterPro" id="IPR011008">
    <property type="entry name" value="Dimeric_a/b-barrel"/>
</dbReference>
<organism evidence="1 2">
    <name type="scientific">Gemmobacter lutimaris</name>
    <dbReference type="NCBI Taxonomy" id="2306023"/>
    <lineage>
        <taxon>Bacteria</taxon>
        <taxon>Pseudomonadati</taxon>
        <taxon>Pseudomonadota</taxon>
        <taxon>Alphaproteobacteria</taxon>
        <taxon>Rhodobacterales</taxon>
        <taxon>Paracoccaceae</taxon>
        <taxon>Gemmobacter</taxon>
    </lineage>
</organism>
<dbReference type="RefSeq" id="WP_119135834.1">
    <property type="nucleotide sequence ID" value="NZ_QXXQ01000010.1"/>
</dbReference>
<evidence type="ECO:0000313" key="1">
    <source>
        <dbReference type="EMBL" id="RID90843.1"/>
    </source>
</evidence>
<comment type="caution">
    <text evidence="1">The sequence shown here is derived from an EMBL/GenBank/DDBJ whole genome shotgun (WGS) entry which is preliminary data.</text>
</comment>